<dbReference type="EMBL" id="AP019377">
    <property type="protein sequence ID" value="BBH93791.1"/>
    <property type="molecule type" value="Genomic_DNA"/>
</dbReference>
<proteinExistence type="predicted"/>
<dbReference type="AlphaFoldDB" id="A0A455T3C8"/>
<gene>
    <name evidence="2" type="ORF">KTA_19900</name>
</gene>
<evidence type="ECO:0000256" key="1">
    <source>
        <dbReference type="SAM" id="MobiDB-lite"/>
    </source>
</evidence>
<organism evidence="2">
    <name type="scientific">Thermogemmatispora argillosa</name>
    <dbReference type="NCBI Taxonomy" id="2045280"/>
    <lineage>
        <taxon>Bacteria</taxon>
        <taxon>Bacillati</taxon>
        <taxon>Chloroflexota</taxon>
        <taxon>Ktedonobacteria</taxon>
        <taxon>Thermogemmatisporales</taxon>
        <taxon>Thermogemmatisporaceae</taxon>
        <taxon>Thermogemmatispora</taxon>
    </lineage>
</organism>
<accession>A0A455T3C8</accession>
<name>A0A455T3C8_9CHLR</name>
<protein>
    <submittedName>
        <fullName evidence="2">Uncharacterized protein</fullName>
    </submittedName>
</protein>
<feature type="region of interest" description="Disordered" evidence="1">
    <location>
        <begin position="1"/>
        <end position="50"/>
    </location>
</feature>
<reference evidence="2" key="1">
    <citation type="submission" date="2018-12" db="EMBL/GenBank/DDBJ databases">
        <title>Novel natural products biosynthetic potential of the class Ktedonobacteria.</title>
        <authorList>
            <person name="Zheng Y."/>
            <person name="Saitou A."/>
            <person name="Wang C.M."/>
            <person name="Toyoda A."/>
            <person name="Minakuchi Y."/>
            <person name="Sekiguchi Y."/>
            <person name="Ueda K."/>
            <person name="Takano H."/>
            <person name="Sakai Y."/>
            <person name="Yokota A."/>
            <person name="Yabe S."/>
        </authorList>
    </citation>
    <scope>NUCLEOTIDE SEQUENCE</scope>
    <source>
        <strain evidence="2">A3-2</strain>
    </source>
</reference>
<sequence length="50" mass="5250">MEKAEPTRTGIGMAERPALSPSLSAWLNPGGRRGGGKLGQMLLSGDRKGR</sequence>
<evidence type="ECO:0000313" key="2">
    <source>
        <dbReference type="EMBL" id="BBH93791.1"/>
    </source>
</evidence>